<keyword evidence="7" id="KW-1185">Reference proteome</keyword>
<protein>
    <submittedName>
        <fullName evidence="6">Transposase</fullName>
    </submittedName>
</protein>
<evidence type="ECO:0000256" key="4">
    <source>
        <dbReference type="ARBA" id="ARBA00023125"/>
    </source>
</evidence>
<reference evidence="6 7" key="1">
    <citation type="submission" date="2020-07" db="EMBL/GenBank/DDBJ databases">
        <title>MOT database genomes.</title>
        <authorList>
            <person name="Joseph S."/>
            <person name="Aduse-Opoku J."/>
            <person name="Hashim A."/>
            <person name="Wade W."/>
            <person name="Curtis M."/>
        </authorList>
    </citation>
    <scope>NUCLEOTIDE SEQUENCE [LARGE SCALE GENOMIC DNA]</scope>
    <source>
        <strain evidence="6 7">CCW311</strain>
    </source>
</reference>
<keyword evidence="3" id="KW-0815">Transposition</keyword>
<accession>A0A7Z0LEF6</accession>
<gene>
    <name evidence="6" type="ORF">HZY93_07865</name>
</gene>
<evidence type="ECO:0000256" key="2">
    <source>
        <dbReference type="ARBA" id="ARBA00010961"/>
    </source>
</evidence>
<dbReference type="EMBL" id="JACBYG010000172">
    <property type="protein sequence ID" value="NYS49847.1"/>
    <property type="molecule type" value="Genomic_DNA"/>
</dbReference>
<comment type="function">
    <text evidence="1">Required for the transposition of the insertion element.</text>
</comment>
<organism evidence="6 7">
    <name type="scientific">Streptococcus danieliae</name>
    <dbReference type="NCBI Taxonomy" id="747656"/>
    <lineage>
        <taxon>Bacteria</taxon>
        <taxon>Bacillati</taxon>
        <taxon>Bacillota</taxon>
        <taxon>Bacilli</taxon>
        <taxon>Lactobacillales</taxon>
        <taxon>Streptococcaceae</taxon>
        <taxon>Streptococcus</taxon>
    </lineage>
</organism>
<dbReference type="GO" id="GO:0006313">
    <property type="term" value="P:DNA transposition"/>
    <property type="evidence" value="ECO:0007669"/>
    <property type="project" value="InterPro"/>
</dbReference>
<dbReference type="AlphaFoldDB" id="A0A7Z0LEF6"/>
<dbReference type="GO" id="GO:0003677">
    <property type="term" value="F:DNA binding"/>
    <property type="evidence" value="ECO:0007669"/>
    <property type="project" value="UniProtKB-KW"/>
</dbReference>
<evidence type="ECO:0000256" key="5">
    <source>
        <dbReference type="ARBA" id="ARBA00023172"/>
    </source>
</evidence>
<sequence>MLTIFMEKWGEKYPKLIQKIADIDNLLTFYDFPPSIRSSIYSTNLIESMNK</sequence>
<name>A0A7Z0LEF6_9STRE</name>
<proteinExistence type="inferred from homology"/>
<dbReference type="Pfam" id="PF00872">
    <property type="entry name" value="Transposase_mut"/>
    <property type="match status" value="1"/>
</dbReference>
<comment type="similarity">
    <text evidence="2">Belongs to the transposase mutator family.</text>
</comment>
<comment type="caution">
    <text evidence="6">The sequence shown here is derived from an EMBL/GenBank/DDBJ whole genome shotgun (WGS) entry which is preliminary data.</text>
</comment>
<evidence type="ECO:0000313" key="6">
    <source>
        <dbReference type="EMBL" id="NYS49847.1"/>
    </source>
</evidence>
<evidence type="ECO:0000313" key="7">
    <source>
        <dbReference type="Proteomes" id="UP000563349"/>
    </source>
</evidence>
<evidence type="ECO:0000256" key="3">
    <source>
        <dbReference type="ARBA" id="ARBA00022578"/>
    </source>
</evidence>
<dbReference type="InterPro" id="IPR001207">
    <property type="entry name" value="Transposase_mutator"/>
</dbReference>
<dbReference type="Proteomes" id="UP000563349">
    <property type="component" value="Unassembled WGS sequence"/>
</dbReference>
<dbReference type="GO" id="GO:0004803">
    <property type="term" value="F:transposase activity"/>
    <property type="evidence" value="ECO:0007669"/>
    <property type="project" value="InterPro"/>
</dbReference>
<keyword evidence="4" id="KW-0238">DNA-binding</keyword>
<evidence type="ECO:0000256" key="1">
    <source>
        <dbReference type="ARBA" id="ARBA00002190"/>
    </source>
</evidence>
<keyword evidence="5" id="KW-0233">DNA recombination</keyword>